<feature type="domain" description="CBS" evidence="11">
    <location>
        <begin position="283"/>
        <end position="339"/>
    </location>
</feature>
<evidence type="ECO:0000256" key="5">
    <source>
        <dbReference type="ARBA" id="ARBA00022989"/>
    </source>
</evidence>
<dbReference type="InterPro" id="IPR005170">
    <property type="entry name" value="Transptr-assoc_dom"/>
</dbReference>
<dbReference type="PANTHER" id="PTHR43099">
    <property type="entry name" value="UPF0053 PROTEIN YRKA"/>
    <property type="match status" value="1"/>
</dbReference>
<dbReference type="InterPro" id="IPR051676">
    <property type="entry name" value="UPF0053_domain"/>
</dbReference>
<evidence type="ECO:0000313" key="14">
    <source>
        <dbReference type="Proteomes" id="UP000249135"/>
    </source>
</evidence>
<dbReference type="InterPro" id="IPR036318">
    <property type="entry name" value="FAD-bd_PCMH-like_sf"/>
</dbReference>
<evidence type="ECO:0000256" key="8">
    <source>
        <dbReference type="PROSITE-ProRule" id="PRU00703"/>
    </source>
</evidence>
<evidence type="ECO:0000256" key="3">
    <source>
        <dbReference type="ARBA" id="ARBA00022692"/>
    </source>
</evidence>
<accession>A0A2W5PE27</accession>
<dbReference type="Gene3D" id="3.30.465.10">
    <property type="match status" value="1"/>
</dbReference>
<dbReference type="InterPro" id="IPR046342">
    <property type="entry name" value="CBS_dom_sf"/>
</dbReference>
<keyword evidence="3 9" id="KW-0812">Transmembrane</keyword>
<evidence type="ECO:0000313" key="13">
    <source>
        <dbReference type="EMBL" id="PZQ63982.1"/>
    </source>
</evidence>
<dbReference type="EMBL" id="QFPP01000570">
    <property type="protein sequence ID" value="PZQ63982.1"/>
    <property type="molecule type" value="Genomic_DNA"/>
</dbReference>
<evidence type="ECO:0000256" key="2">
    <source>
        <dbReference type="ARBA" id="ARBA00022475"/>
    </source>
</evidence>
<dbReference type="Gene3D" id="3.10.580.10">
    <property type="entry name" value="CBS-domain"/>
    <property type="match status" value="1"/>
</dbReference>
<dbReference type="CDD" id="cd04590">
    <property type="entry name" value="CBS_pair_CorC_HlyC_assoc"/>
    <property type="match status" value="1"/>
</dbReference>
<evidence type="ECO:0000259" key="11">
    <source>
        <dbReference type="PROSITE" id="PS51371"/>
    </source>
</evidence>
<dbReference type="PROSITE" id="PS51846">
    <property type="entry name" value="CNNM"/>
    <property type="match status" value="1"/>
</dbReference>
<evidence type="ECO:0008006" key="15">
    <source>
        <dbReference type="Google" id="ProtNLM"/>
    </source>
</evidence>
<dbReference type="SMART" id="SM01091">
    <property type="entry name" value="CorC_HlyC"/>
    <property type="match status" value="1"/>
</dbReference>
<reference evidence="13 14" key="1">
    <citation type="submission" date="2017-08" db="EMBL/GenBank/DDBJ databases">
        <title>Infants hospitalized years apart are colonized by the same room-sourced microbial strains.</title>
        <authorList>
            <person name="Brooks B."/>
            <person name="Olm M.R."/>
            <person name="Firek B.A."/>
            <person name="Baker R."/>
            <person name="Thomas B.C."/>
            <person name="Morowitz M.J."/>
            <person name="Banfield J.F."/>
        </authorList>
    </citation>
    <scope>NUCLEOTIDE SEQUENCE [LARGE SCALE GENOMIC DNA]</scope>
    <source>
        <strain evidence="13">S2_005_003_R2_41</strain>
    </source>
</reference>
<gene>
    <name evidence="13" type="ORF">DI563_27175</name>
</gene>
<evidence type="ECO:0000256" key="6">
    <source>
        <dbReference type="ARBA" id="ARBA00023122"/>
    </source>
</evidence>
<dbReference type="PANTHER" id="PTHR43099:SF5">
    <property type="entry name" value="HLYC_CORC FAMILY TRANSPORTER"/>
    <property type="match status" value="1"/>
</dbReference>
<evidence type="ECO:0000259" key="12">
    <source>
        <dbReference type="PROSITE" id="PS51846"/>
    </source>
</evidence>
<keyword evidence="2" id="KW-1003">Cell membrane</keyword>
<dbReference type="InterPro" id="IPR000644">
    <property type="entry name" value="CBS_dom"/>
</dbReference>
<dbReference type="GO" id="GO:0050660">
    <property type="term" value="F:flavin adenine dinucleotide binding"/>
    <property type="evidence" value="ECO:0007669"/>
    <property type="project" value="InterPro"/>
</dbReference>
<protein>
    <recommendedName>
        <fullName evidence="15">HlyC/CorC family transporter</fullName>
    </recommendedName>
</protein>
<dbReference type="InterPro" id="IPR002550">
    <property type="entry name" value="CNNM"/>
</dbReference>
<dbReference type="AlphaFoldDB" id="A0A2W5PE27"/>
<name>A0A2W5PE27_VARPD</name>
<feature type="domain" description="CNNM transmembrane" evidence="12">
    <location>
        <begin position="1"/>
        <end position="196"/>
    </location>
</feature>
<evidence type="ECO:0000256" key="4">
    <source>
        <dbReference type="ARBA" id="ARBA00022737"/>
    </source>
</evidence>
<comment type="subcellular location">
    <subcellularLocation>
        <location evidence="1">Cell membrane</location>
        <topology evidence="1">Multi-pass membrane protein</topology>
    </subcellularLocation>
</comment>
<dbReference type="SUPFAM" id="SSF56176">
    <property type="entry name" value="FAD-binding/transporter-associated domain-like"/>
    <property type="match status" value="1"/>
</dbReference>
<keyword evidence="7 9" id="KW-0472">Membrane</keyword>
<comment type="caution">
    <text evidence="13">The sequence shown here is derived from an EMBL/GenBank/DDBJ whole genome shotgun (WGS) entry which is preliminary data.</text>
</comment>
<dbReference type="Pfam" id="PF00571">
    <property type="entry name" value="CBS"/>
    <property type="match status" value="1"/>
</dbReference>
<keyword evidence="6 8" id="KW-0129">CBS domain</keyword>
<feature type="transmembrane region" description="Helical" evidence="10">
    <location>
        <begin position="96"/>
        <end position="116"/>
    </location>
</feature>
<dbReference type="SUPFAM" id="SSF54631">
    <property type="entry name" value="CBS-domain pair"/>
    <property type="match status" value="1"/>
</dbReference>
<sequence>MDVLLLALLTTCNALFAMSEMALATSRRARLAALAEAGDAGAIAALKLMESPTQFLSTVQIGITSIGMLSGIVGEAAFAGPLAVWMESHGMGAGTASVVSTALVVTAITFFTIIFGELVPKRIGQLYPEPVSRWIARPMRVLAKVAKPFVWLLSGATATVLKLLRIDSTGARAVTEEEISASLEEGVDAGVIELHEHQMVRNVFHLDERRLSSLMVPRADIEWMQASFTVADALDKVASAAALNLVHSWYPVCRNSLDDVVGVISVARLLQLGRHHEGTIESAVQTASFVPETLTGLELLEQFRARAGRLVFVVDEYGVVQGLMTPRDLLEAITGELQPGMAADAWATPGEDGSWELDGLMPVSELRARLAIRELPDEERGRYNTVAGLLMSVSGHLPEVGERIDCAGWQFEVLALDGRRIDRVWARALEEPAEAGLSTQD</sequence>
<dbReference type="Pfam" id="PF03471">
    <property type="entry name" value="CorC_HlyC"/>
    <property type="match status" value="1"/>
</dbReference>
<dbReference type="InterPro" id="IPR044751">
    <property type="entry name" value="Ion_transp-like_CBS"/>
</dbReference>
<evidence type="ECO:0000256" key="10">
    <source>
        <dbReference type="SAM" id="Phobius"/>
    </source>
</evidence>
<evidence type="ECO:0000256" key="7">
    <source>
        <dbReference type="ARBA" id="ARBA00023136"/>
    </source>
</evidence>
<dbReference type="Proteomes" id="UP000249135">
    <property type="component" value="Unassembled WGS sequence"/>
</dbReference>
<feature type="transmembrane region" description="Helical" evidence="10">
    <location>
        <begin position="61"/>
        <end position="84"/>
    </location>
</feature>
<keyword evidence="4" id="KW-0677">Repeat</keyword>
<dbReference type="GO" id="GO:0005886">
    <property type="term" value="C:plasma membrane"/>
    <property type="evidence" value="ECO:0007669"/>
    <property type="project" value="UniProtKB-SubCell"/>
</dbReference>
<keyword evidence="5 9" id="KW-1133">Transmembrane helix</keyword>
<dbReference type="Pfam" id="PF01595">
    <property type="entry name" value="CNNM"/>
    <property type="match status" value="1"/>
</dbReference>
<evidence type="ECO:0000256" key="9">
    <source>
        <dbReference type="PROSITE-ProRule" id="PRU01193"/>
    </source>
</evidence>
<dbReference type="InterPro" id="IPR016169">
    <property type="entry name" value="FAD-bd_PCMH_sub2"/>
</dbReference>
<proteinExistence type="predicted"/>
<dbReference type="PROSITE" id="PS51371">
    <property type="entry name" value="CBS"/>
    <property type="match status" value="1"/>
</dbReference>
<organism evidence="13 14">
    <name type="scientific">Variovorax paradoxus</name>
    <dbReference type="NCBI Taxonomy" id="34073"/>
    <lineage>
        <taxon>Bacteria</taxon>
        <taxon>Pseudomonadati</taxon>
        <taxon>Pseudomonadota</taxon>
        <taxon>Betaproteobacteria</taxon>
        <taxon>Burkholderiales</taxon>
        <taxon>Comamonadaceae</taxon>
        <taxon>Variovorax</taxon>
    </lineage>
</organism>
<evidence type="ECO:0000256" key="1">
    <source>
        <dbReference type="ARBA" id="ARBA00004651"/>
    </source>
</evidence>